<dbReference type="OrthoDB" id="3976380at2759"/>
<gene>
    <name evidence="2" type="ORF">BABINDRAFT_162140</name>
</gene>
<proteinExistence type="predicted"/>
<dbReference type="GeneID" id="30147044"/>
<feature type="coiled-coil region" evidence="1">
    <location>
        <begin position="50"/>
        <end position="77"/>
    </location>
</feature>
<protein>
    <submittedName>
        <fullName evidence="2">Uncharacterized protein</fullName>
    </submittedName>
</protein>
<accession>A0A1E3QN58</accession>
<feature type="coiled-coil region" evidence="1">
    <location>
        <begin position="460"/>
        <end position="527"/>
    </location>
</feature>
<name>A0A1E3QN58_9ASCO</name>
<dbReference type="STRING" id="984486.A0A1E3QN58"/>
<dbReference type="RefSeq" id="XP_018984398.1">
    <property type="nucleotide sequence ID" value="XM_019129191.1"/>
</dbReference>
<sequence length="567" mass="61726">MSATRYILGGAAIAGAAYYVYDTNQQRALYGTPLSQQLRNSADTAASKALDGLNTAKNELQSAKYDLQNNLEAAKHDLKGNLNTAVRDIRGNVNSAAEDVTEWTRDKYNELVHALSHATTEEKARLRARYGRKYDEVANASAEERQLVLARLDVSKSPLLQVSDKYIDAVNDIGISTENALQSIKNTVIGAKDTVADTTDAAVSGVVSARDSIVNTVSDAADSVAETKKTWLGASASDRAVVNTEAKTAAAVANAVRGWGDLATYASEELANDHGAVTRDANGKILNWSADKLAEAKSNAEAALAEARSELEAAQKEFKKLTNSWFSSTKEAEAAAQQKLDEAQRKFDHAARSIEPYTRQLVSRAGDGLSYLKSGAEKATEAVRENATGIAKETQRLSKDYIGSASVTDIKEERLAAQTAQALHGWGETAAALAEEEYEEVFQKNDTATGKIWKWAFTNKESAEEAVLYARNELATAKKELDSTHKRWYQFGRSVDTELQQKAQRNYEQAQKGFEHAQAQAKQFTEKANQAFWTGANDAVDQTKEGLDVAHDKAQGGLEGVKQWINK</sequence>
<dbReference type="AlphaFoldDB" id="A0A1E3QN58"/>
<feature type="coiled-coil region" evidence="1">
    <location>
        <begin position="290"/>
        <end position="353"/>
    </location>
</feature>
<reference evidence="3" key="1">
    <citation type="submission" date="2016-05" db="EMBL/GenBank/DDBJ databases">
        <title>Comparative genomics of biotechnologically important yeasts.</title>
        <authorList>
            <consortium name="DOE Joint Genome Institute"/>
            <person name="Riley R."/>
            <person name="Haridas S."/>
            <person name="Wolfe K.H."/>
            <person name="Lopes M.R."/>
            <person name="Hittinger C.T."/>
            <person name="Goker M."/>
            <person name="Salamov A."/>
            <person name="Wisecaver J."/>
            <person name="Long T.M."/>
            <person name="Aerts A.L."/>
            <person name="Barry K."/>
            <person name="Choi C."/>
            <person name="Clum A."/>
            <person name="Coughlan A.Y."/>
            <person name="Deshpande S."/>
            <person name="Douglass A.P."/>
            <person name="Hanson S.J."/>
            <person name="Klenk H.-P."/>
            <person name="Labutti K."/>
            <person name="Lapidus A."/>
            <person name="Lindquist E."/>
            <person name="Lipzen A."/>
            <person name="Meier-Kolthoff J.P."/>
            <person name="Ohm R.A."/>
            <person name="Otillar R.P."/>
            <person name="Pangilinan J."/>
            <person name="Peng Y."/>
            <person name="Rokas A."/>
            <person name="Rosa C.A."/>
            <person name="Scheuner C."/>
            <person name="Sibirny A.A."/>
            <person name="Slot J.C."/>
            <person name="Stielow J.B."/>
            <person name="Sun H."/>
            <person name="Kurtzman C.P."/>
            <person name="Blackwell M."/>
            <person name="Grigoriev I.V."/>
            <person name="Jeffries T.W."/>
        </authorList>
    </citation>
    <scope>NUCLEOTIDE SEQUENCE [LARGE SCALE GENOMIC DNA]</scope>
    <source>
        <strain evidence="3">NRRL Y-12698</strain>
    </source>
</reference>
<dbReference type="Proteomes" id="UP000094336">
    <property type="component" value="Unassembled WGS sequence"/>
</dbReference>
<evidence type="ECO:0000313" key="2">
    <source>
        <dbReference type="EMBL" id="ODQ79070.1"/>
    </source>
</evidence>
<keyword evidence="3" id="KW-1185">Reference proteome</keyword>
<organism evidence="2 3">
    <name type="scientific">Babjeviella inositovora NRRL Y-12698</name>
    <dbReference type="NCBI Taxonomy" id="984486"/>
    <lineage>
        <taxon>Eukaryota</taxon>
        <taxon>Fungi</taxon>
        <taxon>Dikarya</taxon>
        <taxon>Ascomycota</taxon>
        <taxon>Saccharomycotina</taxon>
        <taxon>Pichiomycetes</taxon>
        <taxon>Serinales incertae sedis</taxon>
        <taxon>Babjeviella</taxon>
    </lineage>
</organism>
<dbReference type="EMBL" id="KV454433">
    <property type="protein sequence ID" value="ODQ79070.1"/>
    <property type="molecule type" value="Genomic_DNA"/>
</dbReference>
<keyword evidence="1" id="KW-0175">Coiled coil</keyword>
<evidence type="ECO:0000256" key="1">
    <source>
        <dbReference type="SAM" id="Coils"/>
    </source>
</evidence>
<evidence type="ECO:0000313" key="3">
    <source>
        <dbReference type="Proteomes" id="UP000094336"/>
    </source>
</evidence>